<dbReference type="VEuPathDB" id="FungiDB:H257_04850"/>
<organism evidence="2 3">
    <name type="scientific">Aphanomyces astaci</name>
    <name type="common">Crayfish plague agent</name>
    <dbReference type="NCBI Taxonomy" id="112090"/>
    <lineage>
        <taxon>Eukaryota</taxon>
        <taxon>Sar</taxon>
        <taxon>Stramenopiles</taxon>
        <taxon>Oomycota</taxon>
        <taxon>Saprolegniomycetes</taxon>
        <taxon>Saprolegniales</taxon>
        <taxon>Verrucalvaceae</taxon>
        <taxon>Aphanomyces</taxon>
    </lineage>
</organism>
<dbReference type="VEuPathDB" id="FungiDB:H257_04849"/>
<name>A0A397D3X0_APHAT</name>
<evidence type="ECO:0000313" key="3">
    <source>
        <dbReference type="Proteomes" id="UP000266643"/>
    </source>
</evidence>
<feature type="region of interest" description="Disordered" evidence="1">
    <location>
        <begin position="25"/>
        <end position="45"/>
    </location>
</feature>
<dbReference type="InterPro" id="IPR039231">
    <property type="entry name" value="TPGS2"/>
</dbReference>
<accession>A0A397D3X0</accession>
<evidence type="ECO:0000313" key="2">
    <source>
        <dbReference type="EMBL" id="RHY55046.1"/>
    </source>
</evidence>
<dbReference type="AlphaFoldDB" id="A0A397D3X0"/>
<gene>
    <name evidence="2" type="ORF">DYB30_006919</name>
</gene>
<sequence>MADNDSMAKFLEDAQNPEFQSVLEQAFREMNPDDTATSNGDSLESLLGSLKSKTTADAPAADSMAKAAEDMEGLDTNKTEEMGEEMMQEMMKQFEQMGEKVMTLYGKQYQYFQQILAVYENEPDNYARLSELMQETTMDELNAMSLHVFEYLGTLSAVSNVEYKPSPGIQLHNIALWEQRNAPKKLPLDLVAFLGASNGLSVKWYTTLKAKQHLVGHFALNSLQHMRKIDADFPDGNYRTHAARILDVLHAHP</sequence>
<evidence type="ECO:0000256" key="1">
    <source>
        <dbReference type="SAM" id="MobiDB-lite"/>
    </source>
</evidence>
<comment type="caution">
    <text evidence="2">The sequence shown here is derived from an EMBL/GenBank/DDBJ whole genome shotgun (WGS) entry which is preliminary data.</text>
</comment>
<reference evidence="2 3" key="1">
    <citation type="submission" date="2018-08" db="EMBL/GenBank/DDBJ databases">
        <title>Aphanomyces genome sequencing and annotation.</title>
        <authorList>
            <person name="Minardi D."/>
            <person name="Oidtmann B."/>
            <person name="Van Der Giezen M."/>
            <person name="Studholme D.J."/>
        </authorList>
    </citation>
    <scope>NUCLEOTIDE SEQUENCE [LARGE SCALE GENOMIC DNA]</scope>
    <source>
        <strain evidence="2 3">D2</strain>
    </source>
</reference>
<protein>
    <submittedName>
        <fullName evidence="2">Uncharacterized protein</fullName>
    </submittedName>
</protein>
<dbReference type="Proteomes" id="UP000266643">
    <property type="component" value="Unassembled WGS sequence"/>
</dbReference>
<dbReference type="PANTHER" id="PTHR31854:SF2">
    <property type="entry name" value="TUBULIN POLYGLUTAMYLASE COMPLEX SUBUNIT 2"/>
    <property type="match status" value="1"/>
</dbReference>
<dbReference type="EMBL" id="QUTD01006487">
    <property type="protein sequence ID" value="RHY55046.1"/>
    <property type="molecule type" value="Genomic_DNA"/>
</dbReference>
<proteinExistence type="predicted"/>
<dbReference type="PANTHER" id="PTHR31854">
    <property type="entry name" value="TUBULIN POLYGLUTAMYLASE COMPLEX SUBUNIT 2"/>
    <property type="match status" value="1"/>
</dbReference>